<dbReference type="EMBL" id="CP087164">
    <property type="protein sequence ID" value="UGS37241.1"/>
    <property type="molecule type" value="Genomic_DNA"/>
</dbReference>
<dbReference type="PROSITE" id="PS51704">
    <property type="entry name" value="GP_PDE"/>
    <property type="match status" value="1"/>
</dbReference>
<dbReference type="CDD" id="cd08556">
    <property type="entry name" value="GDPD"/>
    <property type="match status" value="1"/>
</dbReference>
<dbReference type="Pfam" id="PF03009">
    <property type="entry name" value="GDPD"/>
    <property type="match status" value="1"/>
</dbReference>
<name>A0A9E6XZK4_9ACTN</name>
<keyword evidence="3" id="KW-1185">Reference proteome</keyword>
<dbReference type="InterPro" id="IPR017946">
    <property type="entry name" value="PLC-like_Pdiesterase_TIM-brl"/>
</dbReference>
<gene>
    <name evidence="2" type="ORF">DSM104329_03656</name>
</gene>
<evidence type="ECO:0000313" key="3">
    <source>
        <dbReference type="Proteomes" id="UP001162834"/>
    </source>
</evidence>
<dbReference type="AlphaFoldDB" id="A0A9E6XZK4"/>
<protein>
    <recommendedName>
        <fullName evidence="1">GP-PDE domain-containing protein</fullName>
    </recommendedName>
</protein>
<reference evidence="2" key="1">
    <citation type="journal article" date="2022" name="Int. J. Syst. Evol. Microbiol.">
        <title>Pseudomonas aegrilactucae sp. nov. and Pseudomonas morbosilactucae sp. nov., pathogens causing bacterial rot of lettuce in Japan.</title>
        <authorList>
            <person name="Sawada H."/>
            <person name="Fujikawa T."/>
            <person name="Satou M."/>
        </authorList>
    </citation>
    <scope>NUCLEOTIDE SEQUENCE</scope>
    <source>
        <strain evidence="2">0166_1</strain>
    </source>
</reference>
<accession>A0A9E6XZK4</accession>
<organism evidence="2 3">
    <name type="scientific">Capillimicrobium parvum</name>
    <dbReference type="NCBI Taxonomy" id="2884022"/>
    <lineage>
        <taxon>Bacteria</taxon>
        <taxon>Bacillati</taxon>
        <taxon>Actinomycetota</taxon>
        <taxon>Thermoleophilia</taxon>
        <taxon>Solirubrobacterales</taxon>
        <taxon>Capillimicrobiaceae</taxon>
        <taxon>Capillimicrobium</taxon>
    </lineage>
</organism>
<proteinExistence type="predicted"/>
<dbReference type="InterPro" id="IPR030395">
    <property type="entry name" value="GP_PDE_dom"/>
</dbReference>
<dbReference type="Gene3D" id="3.20.20.190">
    <property type="entry name" value="Phosphatidylinositol (PI) phosphodiesterase"/>
    <property type="match status" value="1"/>
</dbReference>
<evidence type="ECO:0000259" key="1">
    <source>
        <dbReference type="PROSITE" id="PS51704"/>
    </source>
</evidence>
<dbReference type="GO" id="GO:0008081">
    <property type="term" value="F:phosphoric diester hydrolase activity"/>
    <property type="evidence" value="ECO:0007669"/>
    <property type="project" value="InterPro"/>
</dbReference>
<dbReference type="PANTHER" id="PTHR46211:SF14">
    <property type="entry name" value="GLYCEROPHOSPHODIESTER PHOSPHODIESTERASE"/>
    <property type="match status" value="1"/>
</dbReference>
<dbReference type="PANTHER" id="PTHR46211">
    <property type="entry name" value="GLYCEROPHOSPHORYL DIESTER PHOSPHODIESTERASE"/>
    <property type="match status" value="1"/>
</dbReference>
<dbReference type="Proteomes" id="UP001162834">
    <property type="component" value="Chromosome"/>
</dbReference>
<feature type="domain" description="GP-PDE" evidence="1">
    <location>
        <begin position="10"/>
        <end position="252"/>
    </location>
</feature>
<evidence type="ECO:0000313" key="2">
    <source>
        <dbReference type="EMBL" id="UGS37241.1"/>
    </source>
</evidence>
<dbReference type="SUPFAM" id="SSF51695">
    <property type="entry name" value="PLC-like phosphodiesterases"/>
    <property type="match status" value="1"/>
</dbReference>
<dbReference type="RefSeq" id="WP_259311298.1">
    <property type="nucleotide sequence ID" value="NZ_CP087164.1"/>
</dbReference>
<dbReference type="KEGG" id="sbae:DSM104329_03656"/>
<sequence>MAGPVFEHVPVLCGHRGSGRGVVRGRPENTLEAFRAAVAAGVAWVEVDARLTADRVLVARHDPVAEDGRQISELSASQADELGLMRVADLLDDLPAGVGVDIDVKSRLEDALAPPGETTAALVAAMARREAARRPILVSSFDASVLTITRRLAPQLPLGLITWGAFPLRKAIPAAVHLGAAVAMVNVGSFGLRSPGIAALERDPAVTLDVAHRAGLQVGVWGAGVDDARVLARVGVDCLVVDDDVLAAGLDE</sequence>
<dbReference type="GO" id="GO:0006629">
    <property type="term" value="P:lipid metabolic process"/>
    <property type="evidence" value="ECO:0007669"/>
    <property type="project" value="InterPro"/>
</dbReference>